<evidence type="ECO:0000256" key="2">
    <source>
        <dbReference type="ARBA" id="ARBA00022803"/>
    </source>
</evidence>
<dbReference type="GO" id="GO:0016020">
    <property type="term" value="C:membrane"/>
    <property type="evidence" value="ECO:0007669"/>
    <property type="project" value="TreeGrafter"/>
</dbReference>
<dbReference type="GO" id="GO:0043066">
    <property type="term" value="P:negative regulation of apoptotic process"/>
    <property type="evidence" value="ECO:0007669"/>
    <property type="project" value="TreeGrafter"/>
</dbReference>
<dbReference type="InterPro" id="IPR011990">
    <property type="entry name" value="TPR-like_helical_dom_sf"/>
</dbReference>
<keyword evidence="8" id="KW-1185">Reference proteome</keyword>
<sequence>MSFDSKKLAEECLETAIKRLIFSIASEQLSQYVDDLEEPDLTEYEEVQYPLEETEDNTNNHNGNKPLEIIPSEPTYNWEDLLGSGVIMKKIISPGEPDSRGSRSEILTINFVLSLPNGDIIETKKNNQISLGEGDVIQGMDVALGLMNRGERCLLKIGPRLAYGSKGLPPNIPSDATIILDLELVDIQSALDCEKMSFEERQEVGQKKREKGNWWYQREEFTQAIQCYRIALDFLEVVDSPNSSATDLELQLLLEDRLKILNNLAVAQIKMDLHDQALVSLKIVLQHQPNNVKALYRKAKIFLVKNDAHKAKALLKKAQKLEPNDGLINKELRYVDNLIRKQQESEKEYAKRMFGGKIEPQKNQETSKMKMWFQIHVWVTIGVIIGLAGIIAYRLKYS</sequence>
<gene>
    <name evidence="7" type="ORF">CEUTPL_LOCUS1005</name>
</gene>
<dbReference type="SUPFAM" id="SSF48452">
    <property type="entry name" value="TPR-like"/>
    <property type="match status" value="1"/>
</dbReference>
<proteinExistence type="predicted"/>
<dbReference type="InterPro" id="IPR001179">
    <property type="entry name" value="PPIase_FKBP_dom"/>
</dbReference>
<keyword evidence="2 4" id="KW-0802">TPR repeat</keyword>
<evidence type="ECO:0000313" key="7">
    <source>
        <dbReference type="EMBL" id="CAH1121907.1"/>
    </source>
</evidence>
<dbReference type="Gene3D" id="1.25.40.10">
    <property type="entry name" value="Tetratricopeptide repeat domain"/>
    <property type="match status" value="1"/>
</dbReference>
<keyword evidence="5" id="KW-1133">Transmembrane helix</keyword>
<dbReference type="PANTHER" id="PTHR46512">
    <property type="entry name" value="PEPTIDYLPROLYL ISOMERASE"/>
    <property type="match status" value="1"/>
</dbReference>
<keyword evidence="5" id="KW-0472">Membrane</keyword>
<comment type="catalytic activity">
    <reaction evidence="3">
        <text>[protein]-peptidylproline (omega=180) = [protein]-peptidylproline (omega=0)</text>
        <dbReference type="Rhea" id="RHEA:16237"/>
        <dbReference type="Rhea" id="RHEA-COMP:10747"/>
        <dbReference type="Rhea" id="RHEA-COMP:10748"/>
        <dbReference type="ChEBI" id="CHEBI:83833"/>
        <dbReference type="ChEBI" id="CHEBI:83834"/>
        <dbReference type="EC" id="5.2.1.8"/>
    </reaction>
</comment>
<reference evidence="7" key="1">
    <citation type="submission" date="2022-01" db="EMBL/GenBank/DDBJ databases">
        <authorList>
            <person name="King R."/>
        </authorList>
    </citation>
    <scope>NUCLEOTIDE SEQUENCE</scope>
</reference>
<feature type="transmembrane region" description="Helical" evidence="5">
    <location>
        <begin position="371"/>
        <end position="393"/>
    </location>
</feature>
<dbReference type="Proteomes" id="UP001152799">
    <property type="component" value="Chromosome 1"/>
</dbReference>
<dbReference type="InterPro" id="IPR046357">
    <property type="entry name" value="PPIase_dom_sf"/>
</dbReference>
<dbReference type="EMBL" id="OU892277">
    <property type="protein sequence ID" value="CAH1121907.1"/>
    <property type="molecule type" value="Genomic_DNA"/>
</dbReference>
<evidence type="ECO:0000256" key="5">
    <source>
        <dbReference type="SAM" id="Phobius"/>
    </source>
</evidence>
<protein>
    <recommendedName>
        <fullName evidence="3">peptidylprolyl isomerase</fullName>
        <ecNumber evidence="3">5.2.1.8</ecNumber>
    </recommendedName>
</protein>
<accession>A0A9P0GQ07</accession>
<dbReference type="SMART" id="SM00028">
    <property type="entry name" value="TPR"/>
    <property type="match status" value="3"/>
</dbReference>
<dbReference type="EC" id="5.2.1.8" evidence="3"/>
<dbReference type="GO" id="GO:0044183">
    <property type="term" value="F:protein folding chaperone"/>
    <property type="evidence" value="ECO:0007669"/>
    <property type="project" value="TreeGrafter"/>
</dbReference>
<dbReference type="GO" id="GO:0003755">
    <property type="term" value="F:peptidyl-prolyl cis-trans isomerase activity"/>
    <property type="evidence" value="ECO:0007669"/>
    <property type="project" value="UniProtKB-KW"/>
</dbReference>
<evidence type="ECO:0000256" key="4">
    <source>
        <dbReference type="PROSITE-ProRule" id="PRU00339"/>
    </source>
</evidence>
<dbReference type="Gene3D" id="3.10.50.40">
    <property type="match status" value="1"/>
</dbReference>
<dbReference type="InterPro" id="IPR050754">
    <property type="entry name" value="FKBP4/5/8-like"/>
</dbReference>
<dbReference type="GO" id="GO:0005740">
    <property type="term" value="C:mitochondrial envelope"/>
    <property type="evidence" value="ECO:0007669"/>
    <property type="project" value="TreeGrafter"/>
</dbReference>
<dbReference type="PANTHER" id="PTHR46512:SF1">
    <property type="entry name" value="PEPTIDYLPROLYL ISOMERASE"/>
    <property type="match status" value="1"/>
</dbReference>
<feature type="domain" description="PPIase FKBP-type" evidence="6">
    <location>
        <begin position="104"/>
        <end position="188"/>
    </location>
</feature>
<dbReference type="Pfam" id="PF00254">
    <property type="entry name" value="FKBP_C"/>
    <property type="match status" value="1"/>
</dbReference>
<dbReference type="InterPro" id="IPR019734">
    <property type="entry name" value="TPR_rpt"/>
</dbReference>
<evidence type="ECO:0000256" key="1">
    <source>
        <dbReference type="ARBA" id="ARBA00022737"/>
    </source>
</evidence>
<keyword evidence="3" id="KW-0413">Isomerase</keyword>
<dbReference type="GO" id="GO:0012505">
    <property type="term" value="C:endomembrane system"/>
    <property type="evidence" value="ECO:0007669"/>
    <property type="project" value="TreeGrafter"/>
</dbReference>
<dbReference type="AlphaFoldDB" id="A0A9P0GQ07"/>
<name>A0A9P0GQ07_9CUCU</name>
<dbReference type="GO" id="GO:0005829">
    <property type="term" value="C:cytosol"/>
    <property type="evidence" value="ECO:0007669"/>
    <property type="project" value="TreeGrafter"/>
</dbReference>
<keyword evidence="5" id="KW-0812">Transmembrane</keyword>
<dbReference type="PROSITE" id="PS50005">
    <property type="entry name" value="TPR"/>
    <property type="match status" value="1"/>
</dbReference>
<keyword evidence="1" id="KW-0677">Repeat</keyword>
<evidence type="ECO:0000313" key="8">
    <source>
        <dbReference type="Proteomes" id="UP001152799"/>
    </source>
</evidence>
<dbReference type="SUPFAM" id="SSF54534">
    <property type="entry name" value="FKBP-like"/>
    <property type="match status" value="1"/>
</dbReference>
<organism evidence="7 8">
    <name type="scientific">Ceutorhynchus assimilis</name>
    <name type="common">cabbage seed weevil</name>
    <dbReference type="NCBI Taxonomy" id="467358"/>
    <lineage>
        <taxon>Eukaryota</taxon>
        <taxon>Metazoa</taxon>
        <taxon>Ecdysozoa</taxon>
        <taxon>Arthropoda</taxon>
        <taxon>Hexapoda</taxon>
        <taxon>Insecta</taxon>
        <taxon>Pterygota</taxon>
        <taxon>Neoptera</taxon>
        <taxon>Endopterygota</taxon>
        <taxon>Coleoptera</taxon>
        <taxon>Polyphaga</taxon>
        <taxon>Cucujiformia</taxon>
        <taxon>Curculionidae</taxon>
        <taxon>Ceutorhynchinae</taxon>
        <taxon>Ceutorhynchus</taxon>
    </lineage>
</organism>
<dbReference type="OrthoDB" id="532682at2759"/>
<evidence type="ECO:0000259" key="6">
    <source>
        <dbReference type="PROSITE" id="PS50059"/>
    </source>
</evidence>
<keyword evidence="3" id="KW-0697">Rotamase</keyword>
<feature type="repeat" description="TPR" evidence="4">
    <location>
        <begin position="292"/>
        <end position="325"/>
    </location>
</feature>
<evidence type="ECO:0000256" key="3">
    <source>
        <dbReference type="PROSITE-ProRule" id="PRU00277"/>
    </source>
</evidence>
<dbReference type="PROSITE" id="PS50059">
    <property type="entry name" value="FKBP_PPIASE"/>
    <property type="match status" value="1"/>
</dbReference>